<dbReference type="InterPro" id="IPR019197">
    <property type="entry name" value="Biotin-prot_ligase_N"/>
</dbReference>
<name>A0A9W6D4H8_9BACT</name>
<dbReference type="InterPro" id="IPR029062">
    <property type="entry name" value="Class_I_gatase-like"/>
</dbReference>
<protein>
    <recommendedName>
        <fullName evidence="1">Biotin-protein ligase N-terminal domain-containing protein</fullName>
    </recommendedName>
</protein>
<dbReference type="Proteomes" id="UP001144372">
    <property type="component" value="Unassembled WGS sequence"/>
</dbReference>
<keyword evidence="3" id="KW-1185">Reference proteome</keyword>
<feature type="domain" description="Biotin-protein ligase N-terminal" evidence="1">
    <location>
        <begin position="56"/>
        <end position="96"/>
    </location>
</feature>
<sequence>MKEIHGNWEGPPLALFWDQSLVWGLICLETLRKLAIPFQLLTGREIAQGHLAGYRVLLVPGGWASHKIKALGTTGREEISRFIEEGGSYLGFCGGAGLALSSHPSLCLVPLERMPLSERLPSASGQIWVQGNPQHPTWENLPPCLPVSIWWPSQFSGNHSRESSILATYVHAGENFMVADLPVVDLPLVSEEEGAIPWKEMEKLYGINLNPDRILGHPAIIEVKKGKGRLVLSYPHLETPGDTWGNYLFLNILKYLNKSASSCSSRSTLDGHVMTKMSRFPGPASLHSFRQSLEAADELIRFGENHLLWQWRKPWLLRWRRGIRGLEYGSLAVALKAIMDIGQRVAAGREIDTPWIEAATRLEHNVQEFCLQAKRLLLEEKLAGQAGSVSKLGKVNETVDRLRAELFGSKMNHGGLSRVLFDEIDAILLNLIRLDKC</sequence>
<evidence type="ECO:0000313" key="3">
    <source>
        <dbReference type="Proteomes" id="UP001144372"/>
    </source>
</evidence>
<evidence type="ECO:0000313" key="2">
    <source>
        <dbReference type="EMBL" id="GLI34418.1"/>
    </source>
</evidence>
<accession>A0A9W6D4H8</accession>
<dbReference type="SUPFAM" id="SSF52317">
    <property type="entry name" value="Class I glutamine amidotransferase-like"/>
    <property type="match status" value="1"/>
</dbReference>
<organism evidence="2 3">
    <name type="scientific">Desulforhabdus amnigena</name>
    <dbReference type="NCBI Taxonomy" id="40218"/>
    <lineage>
        <taxon>Bacteria</taxon>
        <taxon>Pseudomonadati</taxon>
        <taxon>Thermodesulfobacteriota</taxon>
        <taxon>Syntrophobacteria</taxon>
        <taxon>Syntrophobacterales</taxon>
        <taxon>Syntrophobacteraceae</taxon>
        <taxon>Desulforhabdus</taxon>
    </lineage>
</organism>
<dbReference type="AlphaFoldDB" id="A0A9W6D4H8"/>
<dbReference type="Pfam" id="PF09825">
    <property type="entry name" value="BPL_N"/>
    <property type="match status" value="1"/>
</dbReference>
<gene>
    <name evidence="2" type="ORF">DAMNIGENAA_18510</name>
</gene>
<comment type="caution">
    <text evidence="2">The sequence shown here is derived from an EMBL/GenBank/DDBJ whole genome shotgun (WGS) entry which is preliminary data.</text>
</comment>
<dbReference type="EMBL" id="BSDR01000001">
    <property type="protein sequence ID" value="GLI34418.1"/>
    <property type="molecule type" value="Genomic_DNA"/>
</dbReference>
<evidence type="ECO:0000259" key="1">
    <source>
        <dbReference type="Pfam" id="PF09825"/>
    </source>
</evidence>
<proteinExistence type="predicted"/>
<reference evidence="2" key="1">
    <citation type="submission" date="2022-12" db="EMBL/GenBank/DDBJ databases">
        <title>Reference genome sequencing for broad-spectrum identification of bacterial and archaeal isolates by mass spectrometry.</title>
        <authorList>
            <person name="Sekiguchi Y."/>
            <person name="Tourlousse D.M."/>
        </authorList>
    </citation>
    <scope>NUCLEOTIDE SEQUENCE</scope>
    <source>
        <strain evidence="2">ASRB1</strain>
    </source>
</reference>
<dbReference type="RefSeq" id="WP_281793670.1">
    <property type="nucleotide sequence ID" value="NZ_BSDR01000001.1"/>
</dbReference>